<sequence length="278" mass="30594">MYASDPKFIAQNLTAIANSLRKVPIPVKTNISYGLVDWDLLHSTVFSALYQPYTTFYPLAQSLAELAKGNAKPFYQLSETPGFSCDCSTGTGFSYPTQESGSFVICSDGGPLPRGLKFAKFYYHEMDTIAPWGGGIMSLNFLDCTGWPKFRRTNFQGPFSATTNFPILLIGNTADPVTPLRSARKMSAGFKNSVLLRQDSAGHTSLSSPSSCTLQMIQDYFVNGLLPDENTVCAIDGSPWPNLDEEMLAAKKSLSPKQQELLRISRKLSRVFKVPRLA</sequence>
<proteinExistence type="predicted"/>
<reference evidence="1 2" key="1">
    <citation type="journal article" date="2019" name="Nat. Ecol. Evol.">
        <title>Megaphylogeny resolves global patterns of mushroom evolution.</title>
        <authorList>
            <person name="Varga T."/>
            <person name="Krizsan K."/>
            <person name="Foldi C."/>
            <person name="Dima B."/>
            <person name="Sanchez-Garcia M."/>
            <person name="Sanchez-Ramirez S."/>
            <person name="Szollosi G.J."/>
            <person name="Szarkandi J.G."/>
            <person name="Papp V."/>
            <person name="Albert L."/>
            <person name="Andreopoulos W."/>
            <person name="Angelini C."/>
            <person name="Antonin V."/>
            <person name="Barry K.W."/>
            <person name="Bougher N.L."/>
            <person name="Buchanan P."/>
            <person name="Buyck B."/>
            <person name="Bense V."/>
            <person name="Catcheside P."/>
            <person name="Chovatia M."/>
            <person name="Cooper J."/>
            <person name="Damon W."/>
            <person name="Desjardin D."/>
            <person name="Finy P."/>
            <person name="Geml J."/>
            <person name="Haridas S."/>
            <person name="Hughes K."/>
            <person name="Justo A."/>
            <person name="Karasinski D."/>
            <person name="Kautmanova I."/>
            <person name="Kiss B."/>
            <person name="Kocsube S."/>
            <person name="Kotiranta H."/>
            <person name="LaButti K.M."/>
            <person name="Lechner B.E."/>
            <person name="Liimatainen K."/>
            <person name="Lipzen A."/>
            <person name="Lukacs Z."/>
            <person name="Mihaltcheva S."/>
            <person name="Morgado L.N."/>
            <person name="Niskanen T."/>
            <person name="Noordeloos M.E."/>
            <person name="Ohm R.A."/>
            <person name="Ortiz-Santana B."/>
            <person name="Ovrebo C."/>
            <person name="Racz N."/>
            <person name="Riley R."/>
            <person name="Savchenko A."/>
            <person name="Shiryaev A."/>
            <person name="Soop K."/>
            <person name="Spirin V."/>
            <person name="Szebenyi C."/>
            <person name="Tomsovsky M."/>
            <person name="Tulloss R.E."/>
            <person name="Uehling J."/>
            <person name="Grigoriev I.V."/>
            <person name="Vagvolgyi C."/>
            <person name="Papp T."/>
            <person name="Martin F.M."/>
            <person name="Miettinen O."/>
            <person name="Hibbett D.S."/>
            <person name="Nagy L.G."/>
        </authorList>
    </citation>
    <scope>NUCLEOTIDE SEQUENCE [LARGE SCALE GENOMIC DNA]</scope>
    <source>
        <strain evidence="1 2">NL-1719</strain>
    </source>
</reference>
<organism evidence="1 2">
    <name type="scientific">Pluteus cervinus</name>
    <dbReference type="NCBI Taxonomy" id="181527"/>
    <lineage>
        <taxon>Eukaryota</taxon>
        <taxon>Fungi</taxon>
        <taxon>Dikarya</taxon>
        <taxon>Basidiomycota</taxon>
        <taxon>Agaricomycotina</taxon>
        <taxon>Agaricomycetes</taxon>
        <taxon>Agaricomycetidae</taxon>
        <taxon>Agaricales</taxon>
        <taxon>Pluteineae</taxon>
        <taxon>Pluteaceae</taxon>
        <taxon>Pluteus</taxon>
    </lineage>
</organism>
<evidence type="ECO:0000313" key="1">
    <source>
        <dbReference type="EMBL" id="TFK70843.1"/>
    </source>
</evidence>
<evidence type="ECO:0000313" key="2">
    <source>
        <dbReference type="Proteomes" id="UP000308600"/>
    </source>
</evidence>
<protein>
    <submittedName>
        <fullName evidence="1">Uncharacterized protein</fullName>
    </submittedName>
</protein>
<gene>
    <name evidence="1" type="ORF">BDN72DRAFT_498595</name>
</gene>
<dbReference type="Proteomes" id="UP000308600">
    <property type="component" value="Unassembled WGS sequence"/>
</dbReference>
<accession>A0ACD3AYL5</accession>
<name>A0ACD3AYL5_9AGAR</name>
<keyword evidence="2" id="KW-1185">Reference proteome</keyword>
<dbReference type="EMBL" id="ML208306">
    <property type="protein sequence ID" value="TFK70843.1"/>
    <property type="molecule type" value="Genomic_DNA"/>
</dbReference>